<dbReference type="InterPro" id="IPR000160">
    <property type="entry name" value="GGDEF_dom"/>
</dbReference>
<dbReference type="OrthoDB" id="9804951at2"/>
<dbReference type="NCBIfam" id="TIGR00254">
    <property type="entry name" value="GGDEF"/>
    <property type="match status" value="1"/>
</dbReference>
<dbReference type="SMART" id="SM00267">
    <property type="entry name" value="GGDEF"/>
    <property type="match status" value="1"/>
</dbReference>
<feature type="transmembrane region" description="Helical" evidence="4">
    <location>
        <begin position="260"/>
        <end position="282"/>
    </location>
</feature>
<comment type="cofactor">
    <cofactor evidence="1">
        <name>Mg(2+)</name>
        <dbReference type="ChEBI" id="CHEBI:18420"/>
    </cofactor>
</comment>
<dbReference type="GO" id="GO:0052621">
    <property type="term" value="F:diguanylate cyclase activity"/>
    <property type="evidence" value="ECO:0007669"/>
    <property type="project" value="UniProtKB-EC"/>
</dbReference>
<sequence>MKVLSFTRPIFWFCIAVITITTSSILMSAWWVGKQYSHEVAQAQITRADYYLQGFLAAQQAEQMTSVTGILSDYGFKRTIADDDPATIASMLENHAQRVDLDLLLVFDRNGKPLADYSNLIPAKEASKIFSIMMKKPTEPRVMALTNGFYRLYQSPIKAPHIIGYAIAGKVINKDRLEHIKLITGLDLTLHSKDKGYLLSTSNIANQVINDSPTQKPSAPFWKRQQLINKQIDIESPPPYDVKLFMSADLTEFHSRFDCFGQTLVGVTLLLVVFIFLLSMVLSRRMFMPLQRLHKKLLRRASYDHLTGIHNRITANELGYRMLIECYRTEKPLLVALLDIDHFKDINDNYGHSAGDTILIEVANRLKRALRQYDVIGRFGGEEFIISCSMSREVGHETLIRLKKTISEKPFRYKDKLIPLTISIGACFIDFNQYARLLTPEELVEWADQALYASKDNGRNQITINHYKNGTLNAETIL</sequence>
<dbReference type="PROSITE" id="PS50887">
    <property type="entry name" value="GGDEF"/>
    <property type="match status" value="1"/>
</dbReference>
<dbReference type="HOGENOM" id="CLU_570859_0_0_6"/>
<dbReference type="FunFam" id="3.30.70.270:FF:000001">
    <property type="entry name" value="Diguanylate cyclase domain protein"/>
    <property type="match status" value="1"/>
</dbReference>
<dbReference type="SUPFAM" id="SSF55073">
    <property type="entry name" value="Nucleotide cyclase"/>
    <property type="match status" value="1"/>
</dbReference>
<dbReference type="InterPro" id="IPR050469">
    <property type="entry name" value="Diguanylate_Cyclase"/>
</dbReference>
<dbReference type="EC" id="2.7.7.65" evidence="2"/>
<evidence type="ECO:0000256" key="2">
    <source>
        <dbReference type="ARBA" id="ARBA00012528"/>
    </source>
</evidence>
<dbReference type="Pfam" id="PF00990">
    <property type="entry name" value="GGDEF"/>
    <property type="match status" value="1"/>
</dbReference>
<keyword evidence="7" id="KW-1185">Reference proteome</keyword>
<evidence type="ECO:0000256" key="3">
    <source>
        <dbReference type="ARBA" id="ARBA00034247"/>
    </source>
</evidence>
<dbReference type="AlphaFoldDB" id="C0N7K1"/>
<protein>
    <recommendedName>
        <fullName evidence="2">diguanylate cyclase</fullName>
        <ecNumber evidence="2">2.7.7.65</ecNumber>
    </recommendedName>
</protein>
<dbReference type="Gene3D" id="3.30.70.270">
    <property type="match status" value="1"/>
</dbReference>
<dbReference type="RefSeq" id="WP_008291416.1">
    <property type="nucleotide sequence ID" value="NZ_GG657899.1"/>
</dbReference>
<keyword evidence="4" id="KW-0812">Transmembrane</keyword>
<name>C0N7K1_9GAMM</name>
<feature type="domain" description="GGDEF" evidence="5">
    <location>
        <begin position="331"/>
        <end position="467"/>
    </location>
</feature>
<dbReference type="Proteomes" id="UP000004679">
    <property type="component" value="Unassembled WGS sequence"/>
</dbReference>
<proteinExistence type="predicted"/>
<evidence type="ECO:0000256" key="1">
    <source>
        <dbReference type="ARBA" id="ARBA00001946"/>
    </source>
</evidence>
<organism evidence="6 7">
    <name type="scientific">Methylophaga thiooxydans DMS010</name>
    <dbReference type="NCBI Taxonomy" id="637616"/>
    <lineage>
        <taxon>Bacteria</taxon>
        <taxon>Pseudomonadati</taxon>
        <taxon>Pseudomonadota</taxon>
        <taxon>Gammaproteobacteria</taxon>
        <taxon>Thiotrichales</taxon>
        <taxon>Piscirickettsiaceae</taxon>
        <taxon>Methylophaga</taxon>
    </lineage>
</organism>
<evidence type="ECO:0000313" key="7">
    <source>
        <dbReference type="Proteomes" id="UP000004679"/>
    </source>
</evidence>
<keyword evidence="4" id="KW-0472">Membrane</keyword>
<keyword evidence="4" id="KW-1133">Transmembrane helix</keyword>
<reference evidence="6 7" key="1">
    <citation type="journal article" date="2011" name="J. Bacteriol.">
        <title>Draft genome sequence of the chemolithoheterotrophic, halophilic methylotroph Methylophaga thiooxydans DMS010.</title>
        <authorList>
            <person name="Boden R."/>
            <person name="Ferriera S."/>
            <person name="Johnson J."/>
            <person name="Kelly D.P."/>
            <person name="Murrell J.C."/>
            <person name="Schafer H."/>
        </authorList>
    </citation>
    <scope>NUCLEOTIDE SEQUENCE [LARGE SCALE GENOMIC DNA]</scope>
    <source>
        <strain evidence="6 7">DMS010</strain>
    </source>
</reference>
<feature type="transmembrane region" description="Helical" evidence="4">
    <location>
        <begin position="12"/>
        <end position="32"/>
    </location>
</feature>
<dbReference type="InterPro" id="IPR043128">
    <property type="entry name" value="Rev_trsase/Diguanyl_cyclase"/>
</dbReference>
<dbReference type="PANTHER" id="PTHR45138:SF9">
    <property type="entry name" value="DIGUANYLATE CYCLASE DGCM-RELATED"/>
    <property type="match status" value="1"/>
</dbReference>
<evidence type="ECO:0000259" key="5">
    <source>
        <dbReference type="PROSITE" id="PS50887"/>
    </source>
</evidence>
<dbReference type="PANTHER" id="PTHR45138">
    <property type="entry name" value="REGULATORY COMPONENTS OF SENSORY TRANSDUCTION SYSTEM"/>
    <property type="match status" value="1"/>
</dbReference>
<gene>
    <name evidence="6" type="ORF">MDMS009_1917</name>
</gene>
<dbReference type="CDD" id="cd01949">
    <property type="entry name" value="GGDEF"/>
    <property type="match status" value="1"/>
</dbReference>
<evidence type="ECO:0000256" key="4">
    <source>
        <dbReference type="SAM" id="Phobius"/>
    </source>
</evidence>
<dbReference type="EMBL" id="GG657899">
    <property type="protein sequence ID" value="EEF79330.1"/>
    <property type="molecule type" value="Genomic_DNA"/>
</dbReference>
<accession>C0N7K1</accession>
<comment type="catalytic activity">
    <reaction evidence="3">
        <text>2 GTP = 3',3'-c-di-GMP + 2 diphosphate</text>
        <dbReference type="Rhea" id="RHEA:24898"/>
        <dbReference type="ChEBI" id="CHEBI:33019"/>
        <dbReference type="ChEBI" id="CHEBI:37565"/>
        <dbReference type="ChEBI" id="CHEBI:58805"/>
        <dbReference type="EC" id="2.7.7.65"/>
    </reaction>
</comment>
<evidence type="ECO:0000313" key="6">
    <source>
        <dbReference type="EMBL" id="EEF79330.1"/>
    </source>
</evidence>
<dbReference type="InterPro" id="IPR029787">
    <property type="entry name" value="Nucleotide_cyclase"/>
</dbReference>